<gene>
    <name evidence="3" type="primary">LOC111486531</name>
</gene>
<dbReference type="RefSeq" id="XP_022989486.1">
    <property type="nucleotide sequence ID" value="XM_023133718.1"/>
</dbReference>
<dbReference type="OrthoDB" id="1936278at2759"/>
<evidence type="ECO:0000313" key="3">
    <source>
        <dbReference type="RefSeq" id="XP_022989486.1"/>
    </source>
</evidence>
<protein>
    <submittedName>
        <fullName evidence="3">Auxin-responsive protein SAUR68-like</fullName>
    </submittedName>
</protein>
<dbReference type="AlphaFoldDB" id="A0A6J1JK75"/>
<keyword evidence="2" id="KW-1185">Reference proteome</keyword>
<dbReference type="GO" id="GO:0009733">
    <property type="term" value="P:response to auxin"/>
    <property type="evidence" value="ECO:0007669"/>
    <property type="project" value="InterPro"/>
</dbReference>
<dbReference type="GeneID" id="111486531"/>
<evidence type="ECO:0000256" key="1">
    <source>
        <dbReference type="ARBA" id="ARBA00006974"/>
    </source>
</evidence>
<comment type="similarity">
    <text evidence="1">Belongs to the ARG7 family.</text>
</comment>
<dbReference type="Proteomes" id="UP000504608">
    <property type="component" value="Unplaced"/>
</dbReference>
<dbReference type="PANTHER" id="PTHR31175">
    <property type="entry name" value="AUXIN-RESPONSIVE FAMILY PROTEIN"/>
    <property type="match status" value="1"/>
</dbReference>
<reference evidence="3" key="1">
    <citation type="submission" date="2025-08" db="UniProtKB">
        <authorList>
            <consortium name="RefSeq"/>
        </authorList>
    </citation>
    <scope>IDENTIFICATION</scope>
    <source>
        <tissue evidence="3">Young leaves</tissue>
    </source>
</reference>
<accession>A0A6J1JK75</accession>
<sequence length="149" mass="16648">MVTPSKTLIKIARKWQKVAAAAERRRKISLPRSRSSSTVADKGHFVVYTVDQKRCVLPLMYLGSYVLRELLKMSEEEFGLPADGPIKLPCEAAFMEYAVYLIRRHVDLEVERALVLSVAPAAKLSCGSNLFWSAAPTAEDGRPVMIYGF</sequence>
<dbReference type="InterPro" id="IPR003676">
    <property type="entry name" value="SAUR_fam"/>
</dbReference>
<dbReference type="Pfam" id="PF02519">
    <property type="entry name" value="Auxin_inducible"/>
    <property type="match status" value="1"/>
</dbReference>
<dbReference type="PANTHER" id="PTHR31175:SF82">
    <property type="entry name" value="AUXIN-RESPONSIVE PROTEIN SAUR65"/>
    <property type="match status" value="1"/>
</dbReference>
<name>A0A6J1JK75_CUCMA</name>
<proteinExistence type="inferred from homology"/>
<dbReference type="KEGG" id="cmax:111486531"/>
<evidence type="ECO:0000313" key="2">
    <source>
        <dbReference type="Proteomes" id="UP000504608"/>
    </source>
</evidence>
<organism evidence="2 3">
    <name type="scientific">Cucurbita maxima</name>
    <name type="common">Pumpkin</name>
    <name type="synonym">Winter squash</name>
    <dbReference type="NCBI Taxonomy" id="3661"/>
    <lineage>
        <taxon>Eukaryota</taxon>
        <taxon>Viridiplantae</taxon>
        <taxon>Streptophyta</taxon>
        <taxon>Embryophyta</taxon>
        <taxon>Tracheophyta</taxon>
        <taxon>Spermatophyta</taxon>
        <taxon>Magnoliopsida</taxon>
        <taxon>eudicotyledons</taxon>
        <taxon>Gunneridae</taxon>
        <taxon>Pentapetalae</taxon>
        <taxon>rosids</taxon>
        <taxon>fabids</taxon>
        <taxon>Cucurbitales</taxon>
        <taxon>Cucurbitaceae</taxon>
        <taxon>Cucurbiteae</taxon>
        <taxon>Cucurbita</taxon>
    </lineage>
</organism>